<comment type="caution">
    <text evidence="2">The sequence shown here is derived from an EMBL/GenBank/DDBJ whole genome shotgun (WGS) entry which is preliminary data.</text>
</comment>
<dbReference type="PANTHER" id="PTHR43031">
    <property type="entry name" value="FAD-DEPENDENT OXIDOREDUCTASE"/>
    <property type="match status" value="1"/>
</dbReference>
<dbReference type="Proteomes" id="UP000234456">
    <property type="component" value="Unassembled WGS sequence"/>
</dbReference>
<dbReference type="EMBL" id="PKQE01000001">
    <property type="protein sequence ID" value="PLC44204.1"/>
    <property type="molecule type" value="Genomic_DNA"/>
</dbReference>
<dbReference type="AlphaFoldDB" id="A0A2N4TWY2"/>
<feature type="domain" description="Rhodanese" evidence="1">
    <location>
        <begin position="17"/>
        <end position="108"/>
    </location>
</feature>
<proteinExistence type="predicted"/>
<dbReference type="GO" id="GO:0016740">
    <property type="term" value="F:transferase activity"/>
    <property type="evidence" value="ECO:0007669"/>
    <property type="project" value="UniProtKB-KW"/>
</dbReference>
<dbReference type="PANTHER" id="PTHR43031:SF17">
    <property type="entry name" value="SULFURTRANSFERASE YTWF-RELATED"/>
    <property type="match status" value="1"/>
</dbReference>
<name>A0A2N4TWY2_RALPI</name>
<reference evidence="2 3" key="1">
    <citation type="submission" date="2017-12" db="EMBL/GenBank/DDBJ databases">
        <title>Draft genome sequence of Ralstonia pickettii 52.</title>
        <authorList>
            <person name="Zheng B."/>
        </authorList>
    </citation>
    <scope>NUCLEOTIDE SEQUENCE [LARGE SCALE GENOMIC DNA]</scope>
    <source>
        <strain evidence="2 3">52</strain>
    </source>
</reference>
<accession>A0A2N4TWY2</accession>
<dbReference type="Gene3D" id="3.40.250.10">
    <property type="entry name" value="Rhodanese-like domain"/>
    <property type="match status" value="1"/>
</dbReference>
<sequence>MQQLAPTALAQWLADASRAKPVLLDVRWTEEVEICAIPGITHIPMDQIPARASELNADQDIVCICHHGGRSAQVAQFLIQRAGFDAARVYNLQGGVHAWANQVDPQMATY</sequence>
<dbReference type="SUPFAM" id="SSF52821">
    <property type="entry name" value="Rhodanese/Cell cycle control phosphatase"/>
    <property type="match status" value="1"/>
</dbReference>
<evidence type="ECO:0000313" key="3">
    <source>
        <dbReference type="Proteomes" id="UP000234456"/>
    </source>
</evidence>
<gene>
    <name evidence="2" type="ORF">C0Q88_05775</name>
</gene>
<dbReference type="OrthoDB" id="9811849at2"/>
<organism evidence="2 3">
    <name type="scientific">Ralstonia pickettii</name>
    <name type="common">Burkholderia pickettii</name>
    <dbReference type="NCBI Taxonomy" id="329"/>
    <lineage>
        <taxon>Bacteria</taxon>
        <taxon>Pseudomonadati</taxon>
        <taxon>Pseudomonadota</taxon>
        <taxon>Betaproteobacteria</taxon>
        <taxon>Burkholderiales</taxon>
        <taxon>Burkholderiaceae</taxon>
        <taxon>Ralstonia</taxon>
    </lineage>
</organism>
<keyword evidence="2" id="KW-0808">Transferase</keyword>
<dbReference type="Pfam" id="PF00581">
    <property type="entry name" value="Rhodanese"/>
    <property type="match status" value="1"/>
</dbReference>
<dbReference type="InterPro" id="IPR036873">
    <property type="entry name" value="Rhodanese-like_dom_sf"/>
</dbReference>
<evidence type="ECO:0000313" key="2">
    <source>
        <dbReference type="EMBL" id="PLC44204.1"/>
    </source>
</evidence>
<dbReference type="RefSeq" id="WP_027677994.1">
    <property type="nucleotide sequence ID" value="NZ_PKQE01000001.1"/>
</dbReference>
<dbReference type="InterPro" id="IPR050229">
    <property type="entry name" value="GlpE_sulfurtransferase"/>
</dbReference>
<protein>
    <submittedName>
        <fullName evidence="2">Sulfurtransferase</fullName>
    </submittedName>
</protein>
<dbReference type="SMART" id="SM00450">
    <property type="entry name" value="RHOD"/>
    <property type="match status" value="1"/>
</dbReference>
<dbReference type="PROSITE" id="PS50206">
    <property type="entry name" value="RHODANESE_3"/>
    <property type="match status" value="1"/>
</dbReference>
<dbReference type="InterPro" id="IPR001763">
    <property type="entry name" value="Rhodanese-like_dom"/>
</dbReference>
<evidence type="ECO:0000259" key="1">
    <source>
        <dbReference type="PROSITE" id="PS50206"/>
    </source>
</evidence>